<feature type="compositionally biased region" description="Low complexity" evidence="1">
    <location>
        <begin position="225"/>
        <end position="239"/>
    </location>
</feature>
<proteinExistence type="predicted"/>
<evidence type="ECO:0000256" key="2">
    <source>
        <dbReference type="SAM" id="SignalP"/>
    </source>
</evidence>
<dbReference type="RefSeq" id="WP_108115825.1">
    <property type="nucleotide sequence ID" value="NZ_QBKT01000007.1"/>
</dbReference>
<dbReference type="CDD" id="cd20741">
    <property type="entry name" value="PoNe_HINT_TF-like"/>
    <property type="match status" value="1"/>
</dbReference>
<gene>
    <name evidence="3" type="ORF">C8N46_107232</name>
</gene>
<dbReference type="OrthoDB" id="1375493at2"/>
<reference evidence="3 4" key="1">
    <citation type="submission" date="2018-04" db="EMBL/GenBank/DDBJ databases">
        <title>Genomic Encyclopedia of Archaeal and Bacterial Type Strains, Phase II (KMG-II): from individual species to whole genera.</title>
        <authorList>
            <person name="Goeker M."/>
        </authorList>
    </citation>
    <scope>NUCLEOTIDE SEQUENCE [LARGE SCALE GENOMIC DNA]</scope>
    <source>
        <strain evidence="3 4">DSM 25731</strain>
    </source>
</reference>
<accession>A0A2T6BVX6</accession>
<comment type="caution">
    <text evidence="3">The sequence shown here is derived from an EMBL/GenBank/DDBJ whole genome shotgun (WGS) entry which is preliminary data.</text>
</comment>
<feature type="chain" id="PRO_5015468796" evidence="2">
    <location>
        <begin position="25"/>
        <end position="669"/>
    </location>
</feature>
<dbReference type="EMBL" id="QBKT01000007">
    <property type="protein sequence ID" value="PTX60225.1"/>
    <property type="molecule type" value="Genomic_DNA"/>
</dbReference>
<feature type="signal peptide" evidence="2">
    <location>
        <begin position="1"/>
        <end position="24"/>
    </location>
</feature>
<evidence type="ECO:0000256" key="1">
    <source>
        <dbReference type="SAM" id="MobiDB-lite"/>
    </source>
</evidence>
<keyword evidence="4" id="KW-1185">Reference proteome</keyword>
<keyword evidence="2" id="KW-0732">Signal</keyword>
<protein>
    <submittedName>
        <fullName evidence="3">Uncharacterized protein</fullName>
    </submittedName>
</protein>
<name>A0A2T6BVX6_9FLAO</name>
<feature type="region of interest" description="Disordered" evidence="1">
    <location>
        <begin position="223"/>
        <end position="260"/>
    </location>
</feature>
<evidence type="ECO:0000313" key="3">
    <source>
        <dbReference type="EMBL" id="PTX60225.1"/>
    </source>
</evidence>
<organism evidence="3 4">
    <name type="scientific">Kordia periserrulae</name>
    <dbReference type="NCBI Taxonomy" id="701523"/>
    <lineage>
        <taxon>Bacteria</taxon>
        <taxon>Pseudomonadati</taxon>
        <taxon>Bacteroidota</taxon>
        <taxon>Flavobacteriia</taxon>
        <taxon>Flavobacteriales</taxon>
        <taxon>Flavobacteriaceae</taxon>
        <taxon>Kordia</taxon>
    </lineage>
</organism>
<dbReference type="Proteomes" id="UP000244090">
    <property type="component" value="Unassembled WGS sequence"/>
</dbReference>
<evidence type="ECO:0000313" key="4">
    <source>
        <dbReference type="Proteomes" id="UP000244090"/>
    </source>
</evidence>
<sequence>MKQKLANYLKLGILFFGISLLVLGCQSDDQTIVNDENSHLQKGRIENFSKLNSFVEILNKKPKDEVDGKTTSLETTNGFDVIYDQDLYIQEENGVETFSIPIHKHNQKAKTFSNLIISFSDTEPTEAFILTYHPSDDYLMTVTTNEQAPFQGSISSEPVNYDGSLDNLKSNGLDCRTVKLKYCNWGEQPGDFHVGGDNCTVGYYWFEYVTICFDDEPSLVDIPTSSGGSDSSPSGNNPDYSTAGSSNTNTTNDEPAVVPNIPRTYNRLQIDDLSLEVTEWLNNNPLVEEELIDFLEENNWSEGAKEEVRLTLLEESIADNEWDYSQTGKFNGHEALRYIAVAERYDHKMYKLASGHTLCESTIRRIINPEDANTIGAQDNAQDNYYYVKIKDFPNATDEQSEITGRWYDYKVPPQANNADCISCGLNHLLSLIIENSLVTFGRYVVPLEDVLIVVTGKDFYGVESSAAFSGAMLLMEVVHVDDIVRLVKYVKYADEAIDVANAVFRYVDDIFKAQKNQIQDVLDGVITLDIGNNIRRGNFGEMVTDVHLTSLGFEPLHARVADINQSLNHGIDGIFKNPQTGEFLIVESKYNTSSLSNTLDGKQMSDDWILGTTTGNNRIVAEVGEELAQEIIASGYTRIVSRILPDGTNYYVKVDGNANIIQVWFPTL</sequence>
<dbReference type="AlphaFoldDB" id="A0A2T6BVX6"/>
<dbReference type="PROSITE" id="PS51257">
    <property type="entry name" value="PROKAR_LIPOPROTEIN"/>
    <property type="match status" value="1"/>
</dbReference>